<comment type="caution">
    <text evidence="14">The sequence shown here is derived from an EMBL/GenBank/DDBJ whole genome shotgun (WGS) entry which is preliminary data.</text>
</comment>
<protein>
    <recommendedName>
        <fullName evidence="4">triacylglycerol lipase</fullName>
        <ecNumber evidence="4">3.1.1.3</ecNumber>
    </recommendedName>
</protein>
<organism evidence="14 15">
    <name type="scientific">Staphylococcus borealis</name>
    <dbReference type="NCBI Taxonomy" id="2742203"/>
    <lineage>
        <taxon>Bacteria</taxon>
        <taxon>Bacillati</taxon>
        <taxon>Bacillota</taxon>
        <taxon>Bacilli</taxon>
        <taxon>Bacillales</taxon>
        <taxon>Staphylococcaceae</taxon>
        <taxon>Staphylococcus</taxon>
    </lineage>
</organism>
<feature type="compositionally biased region" description="Low complexity" evidence="10">
    <location>
        <begin position="126"/>
        <end position="156"/>
    </location>
</feature>
<proteinExistence type="inferred from homology"/>
<keyword evidence="15" id="KW-1185">Reference proteome</keyword>
<dbReference type="EMBL" id="JABVEG010000001">
    <property type="protein sequence ID" value="NUI81819.1"/>
    <property type="molecule type" value="Genomic_DNA"/>
</dbReference>
<feature type="compositionally biased region" description="Polar residues" evidence="10">
    <location>
        <begin position="299"/>
        <end position="310"/>
    </location>
</feature>
<comment type="subcellular location">
    <subcellularLocation>
        <location evidence="2">Secreted</location>
    </subcellularLocation>
</comment>
<evidence type="ECO:0000256" key="2">
    <source>
        <dbReference type="ARBA" id="ARBA00004613"/>
    </source>
</evidence>
<keyword evidence="8" id="KW-0442">Lipid degradation</keyword>
<dbReference type="InterPro" id="IPR056304">
    <property type="entry name" value="Lip-like_C"/>
</dbReference>
<feature type="compositionally biased region" description="Polar residues" evidence="10">
    <location>
        <begin position="320"/>
        <end position="355"/>
    </location>
</feature>
<reference evidence="14 15" key="1">
    <citation type="submission" date="2020-06" db="EMBL/GenBank/DDBJ databases">
        <title>Staphylococcus borealis sp. nov. -A novel member of the Staphylococcaceae family isolated from skin and blood in humans.</title>
        <authorList>
            <person name="Pain M."/>
            <person name="Wolden R."/>
            <person name="Jaen-Luchoro D."/>
            <person name="Salva-Serra F."/>
            <person name="Iglesias B.P."/>
            <person name="Karlsson R."/>
            <person name="Klingenberg C."/>
            <person name="Cavanagh J.P."/>
        </authorList>
    </citation>
    <scope>NUCLEOTIDE SEQUENCE [LARGE SCALE GENOMIC DNA]</scope>
    <source>
        <strain evidence="14 15">58-22</strain>
    </source>
</reference>
<evidence type="ECO:0000313" key="15">
    <source>
        <dbReference type="Proteomes" id="UP000610527"/>
    </source>
</evidence>
<evidence type="ECO:0000256" key="8">
    <source>
        <dbReference type="ARBA" id="ARBA00022963"/>
    </source>
</evidence>
<comment type="catalytic activity">
    <reaction evidence="1">
        <text>a triacylglycerol + H2O = a diacylglycerol + a fatty acid + H(+)</text>
        <dbReference type="Rhea" id="RHEA:12044"/>
        <dbReference type="ChEBI" id="CHEBI:15377"/>
        <dbReference type="ChEBI" id="CHEBI:15378"/>
        <dbReference type="ChEBI" id="CHEBI:17855"/>
        <dbReference type="ChEBI" id="CHEBI:18035"/>
        <dbReference type="ChEBI" id="CHEBI:28868"/>
        <dbReference type="EC" id="3.1.1.3"/>
    </reaction>
</comment>
<dbReference type="EC" id="3.1.1.3" evidence="4"/>
<evidence type="ECO:0000256" key="3">
    <source>
        <dbReference type="ARBA" id="ARBA00010701"/>
    </source>
</evidence>
<keyword evidence="6 11" id="KW-0732">Signal</keyword>
<dbReference type="GeneID" id="74186519"/>
<evidence type="ECO:0000256" key="5">
    <source>
        <dbReference type="ARBA" id="ARBA00022525"/>
    </source>
</evidence>
<keyword evidence="5" id="KW-0964">Secreted</keyword>
<dbReference type="InterPro" id="IPR029058">
    <property type="entry name" value="AB_hydrolase_fold"/>
</dbReference>
<dbReference type="PANTHER" id="PTHR34043:SF3">
    <property type="entry name" value="ALPHA_BETA-HYDROLASES SUPERFAMILY PROTEIN"/>
    <property type="match status" value="1"/>
</dbReference>
<evidence type="ECO:0000256" key="4">
    <source>
        <dbReference type="ARBA" id="ARBA00013279"/>
    </source>
</evidence>
<dbReference type="NCBIfam" id="NF047351">
    <property type="entry name" value="lipase_YSIRK_Sa"/>
    <property type="match status" value="1"/>
</dbReference>
<feature type="compositionally biased region" description="Polar residues" evidence="10">
    <location>
        <begin position="46"/>
        <end position="55"/>
    </location>
</feature>
<evidence type="ECO:0000259" key="12">
    <source>
        <dbReference type="Pfam" id="PF04650"/>
    </source>
</evidence>
<keyword evidence="7" id="KW-0378">Hydrolase</keyword>
<evidence type="ECO:0000256" key="7">
    <source>
        <dbReference type="ARBA" id="ARBA00022801"/>
    </source>
</evidence>
<dbReference type="SUPFAM" id="SSF53474">
    <property type="entry name" value="alpha/beta-Hydrolases"/>
    <property type="match status" value="1"/>
</dbReference>
<sequence>MKTRENRFSIRKLSVGASSIVVATLLFMGGGSAQAAEKQQEVGTPDTASAQSIGDNDTPEAQKGQVQSVAQAKHDVSQIKNENKNQTSLHNELHQTDASKDHVSSNETHQPSTEESEKSDSNTDNQQTEVTSTSQQTHSTETPTSKTTTNEVTSTEHAASLEQDEQSLQSSEPSSKTDDSTKKVTPHTESQVNQTSETKQADLNQPHSNTVKSKDTSVSSNDVHSSKSGVTEQQQSTQSTQSKGDNQQAPSPLKDNHQSEALKATTPSQQQTITKKEETTTQASQDLNTEKGDHANISIDAQTNPFNNDNPSKEDKDAQSGLNTLKNNSVATTNTQSKSQAASGTKDQTNKVAKQAQYKNQDPIILVHGFSGFTDDISPSVLAHYWGGDKLNIRQDLEENGYESYEASISAFGSNYDRAVELYYYIKGGTVDYGAAHAAKYGHERYGKTYEGVYKDWQPGQKVHLVGHSMGGQTIRQLEALLRNGNPEEQEYQRVHGGEISPLYQGQHDNMISSITTLGTPHNGTHASDLLGNEALIRQIVFDAGKVLGNKDSRVDFGLSQWGLKQQPNESYIDYAKRVKDSKLWQTKDNGFYDLTREGATNLNRQTSLNPNIVYKTYTGESTHASLFGRQKSDLNLYFPFTLTANVIGKVAEKEWRENDGLVSVISSQHPFNQAFTQATDTNQKGIWQVTPTKHDWDHIDFVGQDSSDTKRTRDELQQFWHSLADDLVQSESLTREV</sequence>
<evidence type="ECO:0000313" key="14">
    <source>
        <dbReference type="EMBL" id="NUI81819.1"/>
    </source>
</evidence>
<evidence type="ECO:0000256" key="9">
    <source>
        <dbReference type="ARBA" id="ARBA00023098"/>
    </source>
</evidence>
<feature type="compositionally biased region" description="Low complexity" evidence="10">
    <location>
        <begin position="217"/>
        <end position="242"/>
    </location>
</feature>
<dbReference type="InterPro" id="IPR005877">
    <property type="entry name" value="YSIRK_signal_dom"/>
</dbReference>
<feature type="chain" id="PRO_5046482984" description="triacylglycerol lipase" evidence="11">
    <location>
        <begin position="36"/>
        <end position="738"/>
    </location>
</feature>
<feature type="signal peptide" evidence="11">
    <location>
        <begin position="1"/>
        <end position="35"/>
    </location>
</feature>
<accession>A0ABX2LLL0</accession>
<comment type="similarity">
    <text evidence="3">Belongs to the AB hydrolase superfamily. Lipase family.</text>
</comment>
<feature type="region of interest" description="Disordered" evidence="10">
    <location>
        <begin position="31"/>
        <end position="355"/>
    </location>
</feature>
<dbReference type="Pfam" id="PF04650">
    <property type="entry name" value="YSIRK_signal"/>
    <property type="match status" value="1"/>
</dbReference>
<evidence type="ECO:0000259" key="13">
    <source>
        <dbReference type="Pfam" id="PF24708"/>
    </source>
</evidence>
<evidence type="ECO:0000256" key="10">
    <source>
        <dbReference type="SAM" id="MobiDB-lite"/>
    </source>
</evidence>
<evidence type="ECO:0000256" key="1">
    <source>
        <dbReference type="ARBA" id="ARBA00001024"/>
    </source>
</evidence>
<dbReference type="PANTHER" id="PTHR34043">
    <property type="entry name" value="ALPHA/BETA-HYDROLASES SUPERFAMILY PROTEIN"/>
    <property type="match status" value="1"/>
</dbReference>
<feature type="domain" description="YSIRK Gram-positive signal peptide" evidence="12">
    <location>
        <begin position="5"/>
        <end position="28"/>
    </location>
</feature>
<feature type="compositionally biased region" description="Polar residues" evidence="10">
    <location>
        <begin position="187"/>
        <end position="211"/>
    </location>
</feature>
<feature type="compositionally biased region" description="Basic and acidic residues" evidence="10">
    <location>
        <begin position="72"/>
        <end position="83"/>
    </location>
</feature>
<gene>
    <name evidence="14" type="ORF">HUN84_03470</name>
</gene>
<feature type="domain" description="Lipase-like C-terminal" evidence="13">
    <location>
        <begin position="360"/>
        <end position="736"/>
    </location>
</feature>
<evidence type="ECO:0000256" key="11">
    <source>
        <dbReference type="SAM" id="SignalP"/>
    </source>
</evidence>
<evidence type="ECO:0000256" key="6">
    <source>
        <dbReference type="ARBA" id="ARBA00022729"/>
    </source>
</evidence>
<feature type="compositionally biased region" description="Basic and acidic residues" evidence="10">
    <location>
        <begin position="91"/>
        <end position="104"/>
    </location>
</feature>
<dbReference type="Proteomes" id="UP000610527">
    <property type="component" value="Unassembled WGS sequence"/>
</dbReference>
<dbReference type="NCBIfam" id="TIGR01168">
    <property type="entry name" value="YSIRK_signal"/>
    <property type="match status" value="1"/>
</dbReference>
<dbReference type="Pfam" id="PF24708">
    <property type="entry name" value="Lip_C"/>
    <property type="match status" value="1"/>
</dbReference>
<dbReference type="Gene3D" id="3.40.50.1820">
    <property type="entry name" value="alpha/beta hydrolase"/>
    <property type="match status" value="1"/>
</dbReference>
<name>A0ABX2LLL0_9STAP</name>
<keyword evidence="9" id="KW-0443">Lipid metabolism</keyword>
<dbReference type="RefSeq" id="WP_053030155.1">
    <property type="nucleotide sequence ID" value="NZ_CUEE01000005.1"/>
</dbReference>